<dbReference type="Gene3D" id="3.40.50.2000">
    <property type="entry name" value="Glycogen Phosphorylase B"/>
    <property type="match status" value="2"/>
</dbReference>
<dbReference type="OrthoDB" id="937291at2759"/>
<evidence type="ECO:0000256" key="2">
    <source>
        <dbReference type="ARBA" id="ARBA00011738"/>
    </source>
</evidence>
<feature type="domain" description="Trehalose synthase N-terminal" evidence="8">
    <location>
        <begin position="216"/>
        <end position="380"/>
    </location>
</feature>
<proteinExistence type="inferred from homology"/>
<keyword evidence="3" id="KW-0313">Glucose metabolism</keyword>
<dbReference type="Pfam" id="PF00534">
    <property type="entry name" value="Glycos_transf_1"/>
    <property type="match status" value="1"/>
</dbReference>
<dbReference type="GO" id="GO:0016757">
    <property type="term" value="F:glycosyltransferase activity"/>
    <property type="evidence" value="ECO:0007669"/>
    <property type="project" value="UniProtKB-KW"/>
</dbReference>
<feature type="domain" description="Glycosyl transferase family 1" evidence="7">
    <location>
        <begin position="435"/>
        <end position="608"/>
    </location>
</feature>
<dbReference type="AlphaFoldDB" id="A0A165LDT6"/>
<dbReference type="InterPro" id="IPR052078">
    <property type="entry name" value="Trehalose_Metab_GTase"/>
</dbReference>
<dbReference type="InterPro" id="IPR001296">
    <property type="entry name" value="Glyco_trans_1"/>
</dbReference>
<comment type="similarity">
    <text evidence="1">Belongs to the glycosyltransferase group 1 family. Glycosyltransferase 4 subfamily.</text>
</comment>
<dbReference type="PANTHER" id="PTHR47779:SF1">
    <property type="entry name" value="SYNTHASE (CCG-9), PUTATIVE (AFU_ORTHOLOGUE AFUA_3G12100)-RELATED"/>
    <property type="match status" value="1"/>
</dbReference>
<evidence type="ECO:0000256" key="4">
    <source>
        <dbReference type="ARBA" id="ARBA00022676"/>
    </source>
</evidence>
<protein>
    <submittedName>
        <fullName evidence="9">UDP-Glycosyltransferase/glycogen phosphorylase</fullName>
    </submittedName>
</protein>
<dbReference type="InterPro" id="IPR049438">
    <property type="entry name" value="TreT_GT1"/>
</dbReference>
<dbReference type="PANTHER" id="PTHR47779">
    <property type="entry name" value="SYNTHASE (CCG-9), PUTATIVE (AFU_ORTHOLOGUE AFUA_3G12100)-RELATED"/>
    <property type="match status" value="1"/>
</dbReference>
<accession>A0A165LDT6</accession>
<evidence type="ECO:0000256" key="3">
    <source>
        <dbReference type="ARBA" id="ARBA00022526"/>
    </source>
</evidence>
<reference evidence="9 10" key="1">
    <citation type="journal article" date="2016" name="Mol. Biol. Evol.">
        <title>Comparative Genomics of Early-Diverging Mushroom-Forming Fungi Provides Insights into the Origins of Lignocellulose Decay Capabilities.</title>
        <authorList>
            <person name="Nagy L.G."/>
            <person name="Riley R."/>
            <person name="Tritt A."/>
            <person name="Adam C."/>
            <person name="Daum C."/>
            <person name="Floudas D."/>
            <person name="Sun H."/>
            <person name="Yadav J.S."/>
            <person name="Pangilinan J."/>
            <person name="Larsson K.H."/>
            <person name="Matsuura K."/>
            <person name="Barry K."/>
            <person name="Labutti K."/>
            <person name="Kuo R."/>
            <person name="Ohm R.A."/>
            <person name="Bhattacharya S.S."/>
            <person name="Shirouzu T."/>
            <person name="Yoshinaga Y."/>
            <person name="Martin F.M."/>
            <person name="Grigoriev I.V."/>
            <person name="Hibbett D.S."/>
        </authorList>
    </citation>
    <scope>NUCLEOTIDE SEQUENCE [LARGE SCALE GENOMIC DNA]</scope>
    <source>
        <strain evidence="9 10">HHB12029</strain>
    </source>
</reference>
<dbReference type="Proteomes" id="UP000077266">
    <property type="component" value="Unassembled WGS sequence"/>
</dbReference>
<dbReference type="EMBL" id="KV425926">
    <property type="protein sequence ID" value="KZV97732.1"/>
    <property type="molecule type" value="Genomic_DNA"/>
</dbReference>
<comment type="subunit">
    <text evidence="2">Homodimer.</text>
</comment>
<keyword evidence="5 9" id="KW-0808">Transferase</keyword>
<dbReference type="SUPFAM" id="SSF53756">
    <property type="entry name" value="UDP-Glycosyltransferase/glycogen phosphorylase"/>
    <property type="match status" value="1"/>
</dbReference>
<organism evidence="9 10">
    <name type="scientific">Exidia glandulosa HHB12029</name>
    <dbReference type="NCBI Taxonomy" id="1314781"/>
    <lineage>
        <taxon>Eukaryota</taxon>
        <taxon>Fungi</taxon>
        <taxon>Dikarya</taxon>
        <taxon>Basidiomycota</taxon>
        <taxon>Agaricomycotina</taxon>
        <taxon>Agaricomycetes</taxon>
        <taxon>Auriculariales</taxon>
        <taxon>Exidiaceae</taxon>
        <taxon>Exidia</taxon>
    </lineage>
</organism>
<keyword evidence="4" id="KW-0328">Glycosyltransferase</keyword>
<evidence type="ECO:0000256" key="5">
    <source>
        <dbReference type="ARBA" id="ARBA00022679"/>
    </source>
</evidence>
<evidence type="ECO:0000256" key="6">
    <source>
        <dbReference type="ARBA" id="ARBA00023277"/>
    </source>
</evidence>
<keyword evidence="6" id="KW-0119">Carbohydrate metabolism</keyword>
<dbReference type="InParanoid" id="A0A165LDT6"/>
<evidence type="ECO:0000313" key="10">
    <source>
        <dbReference type="Proteomes" id="UP000077266"/>
    </source>
</evidence>
<dbReference type="STRING" id="1314781.A0A165LDT6"/>
<name>A0A165LDT6_EXIGL</name>
<evidence type="ECO:0000313" key="9">
    <source>
        <dbReference type="EMBL" id="KZV97732.1"/>
    </source>
</evidence>
<evidence type="ECO:0000256" key="1">
    <source>
        <dbReference type="ARBA" id="ARBA00009481"/>
    </source>
</evidence>
<evidence type="ECO:0000259" key="7">
    <source>
        <dbReference type="Pfam" id="PF00534"/>
    </source>
</evidence>
<dbReference type="Pfam" id="PF21269">
    <property type="entry name" value="TreT_GT1"/>
    <property type="match status" value="1"/>
</dbReference>
<keyword evidence="10" id="KW-1185">Reference proteome</keyword>
<sequence>MSNSKLHTRSKATRKPDAGLSTVFMGVAMRFTNNTREYAVVIHDGMGVVGSERDVHHGDMPGDLVDKIIERAKEYAAARGHRIAMLAVSGPLDAPLSLPDPSLEVNRDAPISFLSRVWLELDAIPFVACVRDTQFSLQGEAVLAVETALLALAPTASTILQAAAHPVHHEVLVDANHQVRLYELHEQAKLTSPGLWETFTALANPLQKNKTKISFFSATPRGGGVALMRHSLIRVWHLLGLDVHWFVPQGDSAVFDVTKRKLHNVLQGVAPPGTVLTKEEKELFERWTEWNYNKFWKDDSEERESPLKADIIVIDDPQLTALIPIARRVNPKAKIIFRSHIEIRSDLIDAGTSPQKDVWDYLFNFIRGADVFVSHPIPAFVPSNVHQRMPVVYMPPCTDPLDGLNKPMTPAHLNNYRDYFNELMRASTGQQLDWERGYILQVARFDPSKGIPDLVEGYRLFREETGRRLSNGLRKKNPQLILIGHTSVDDPDAAVVLHELQDTLSGDAYKKIRDDIYALRAPPDDRLLDALMRGADIACQVSTREGFEIKVRSPYTFVTEAIHKRRWIIATKAGGIPLQIRDGVDGTLVPPSDPRAIADAMLDFYGSGKYERMREVDGNHVDRPLGGRWAAEGEGPREELFTIGNATMWHFLWNSVMGFTKGENGDGHQNEELVRRFNFGSGENDLWTLDGKMVWDLLKVKNAPN</sequence>
<dbReference type="GO" id="GO:0006006">
    <property type="term" value="P:glucose metabolic process"/>
    <property type="evidence" value="ECO:0007669"/>
    <property type="project" value="UniProtKB-KW"/>
</dbReference>
<gene>
    <name evidence="9" type="ORF">EXIGLDRAFT_811249</name>
</gene>
<evidence type="ECO:0000259" key="8">
    <source>
        <dbReference type="Pfam" id="PF21269"/>
    </source>
</evidence>